<protein>
    <submittedName>
        <fullName evidence="1">Uncharacterized protein</fullName>
    </submittedName>
</protein>
<evidence type="ECO:0000313" key="1">
    <source>
        <dbReference type="EMBL" id="KAJ7230409.1"/>
    </source>
</evidence>
<keyword evidence="2" id="KW-1185">Reference proteome</keyword>
<accession>A0AAD6YV70</accession>
<proteinExistence type="predicted"/>
<name>A0AAD6YV70_9AGAR</name>
<sequence>MQLPTSCAPALTSVALSLLAIALGIGNTWLSMRPTQPSGLSDERLYCKAPPDHQIPDLTHLSPAYLGTDFPEFYIPEHGPLATVAMAMEKSRHYAIAGPDALDEWASNSPVGYGYIRRGIPRVLCGDVPRAALPARHPSRSRPFEQDAHHRAHAALSELSAIRN</sequence>
<organism evidence="1 2">
    <name type="scientific">Mycena pura</name>
    <dbReference type="NCBI Taxonomy" id="153505"/>
    <lineage>
        <taxon>Eukaryota</taxon>
        <taxon>Fungi</taxon>
        <taxon>Dikarya</taxon>
        <taxon>Basidiomycota</taxon>
        <taxon>Agaricomycotina</taxon>
        <taxon>Agaricomycetes</taxon>
        <taxon>Agaricomycetidae</taxon>
        <taxon>Agaricales</taxon>
        <taxon>Marasmiineae</taxon>
        <taxon>Mycenaceae</taxon>
        <taxon>Mycena</taxon>
    </lineage>
</organism>
<dbReference type="AlphaFoldDB" id="A0AAD6YV70"/>
<dbReference type="Proteomes" id="UP001219525">
    <property type="component" value="Unassembled WGS sequence"/>
</dbReference>
<gene>
    <name evidence="1" type="ORF">GGX14DRAFT_4127</name>
</gene>
<comment type="caution">
    <text evidence="1">The sequence shown here is derived from an EMBL/GenBank/DDBJ whole genome shotgun (WGS) entry which is preliminary data.</text>
</comment>
<reference evidence="1" key="1">
    <citation type="submission" date="2023-03" db="EMBL/GenBank/DDBJ databases">
        <title>Massive genome expansion in bonnet fungi (Mycena s.s.) driven by repeated elements and novel gene families across ecological guilds.</title>
        <authorList>
            <consortium name="Lawrence Berkeley National Laboratory"/>
            <person name="Harder C.B."/>
            <person name="Miyauchi S."/>
            <person name="Viragh M."/>
            <person name="Kuo A."/>
            <person name="Thoen E."/>
            <person name="Andreopoulos B."/>
            <person name="Lu D."/>
            <person name="Skrede I."/>
            <person name="Drula E."/>
            <person name="Henrissat B."/>
            <person name="Morin E."/>
            <person name="Kohler A."/>
            <person name="Barry K."/>
            <person name="LaButti K."/>
            <person name="Morin E."/>
            <person name="Salamov A."/>
            <person name="Lipzen A."/>
            <person name="Mereny Z."/>
            <person name="Hegedus B."/>
            <person name="Baldrian P."/>
            <person name="Stursova M."/>
            <person name="Weitz H."/>
            <person name="Taylor A."/>
            <person name="Grigoriev I.V."/>
            <person name="Nagy L.G."/>
            <person name="Martin F."/>
            <person name="Kauserud H."/>
        </authorList>
    </citation>
    <scope>NUCLEOTIDE SEQUENCE</scope>
    <source>
        <strain evidence="1">9144</strain>
    </source>
</reference>
<dbReference type="EMBL" id="JARJCW010000001">
    <property type="protein sequence ID" value="KAJ7230409.1"/>
    <property type="molecule type" value="Genomic_DNA"/>
</dbReference>
<evidence type="ECO:0000313" key="2">
    <source>
        <dbReference type="Proteomes" id="UP001219525"/>
    </source>
</evidence>